<dbReference type="PRINTS" id="PR01036">
    <property type="entry name" value="TCRTETB"/>
</dbReference>
<keyword evidence="9" id="KW-1185">Reference proteome</keyword>
<feature type="domain" description="Major facilitator superfamily (MFS) profile" evidence="7">
    <location>
        <begin position="6"/>
        <end position="195"/>
    </location>
</feature>
<keyword evidence="3 6" id="KW-0812">Transmembrane</keyword>
<dbReference type="InterPro" id="IPR011701">
    <property type="entry name" value="MFS"/>
</dbReference>
<dbReference type="InterPro" id="IPR020846">
    <property type="entry name" value="MFS_dom"/>
</dbReference>
<evidence type="ECO:0000256" key="6">
    <source>
        <dbReference type="SAM" id="Phobius"/>
    </source>
</evidence>
<keyword evidence="2" id="KW-0813">Transport</keyword>
<evidence type="ECO:0000256" key="4">
    <source>
        <dbReference type="ARBA" id="ARBA00022989"/>
    </source>
</evidence>
<evidence type="ECO:0000256" key="5">
    <source>
        <dbReference type="ARBA" id="ARBA00023136"/>
    </source>
</evidence>
<evidence type="ECO:0000313" key="9">
    <source>
        <dbReference type="Proteomes" id="UP001256827"/>
    </source>
</evidence>
<evidence type="ECO:0000259" key="7">
    <source>
        <dbReference type="PROSITE" id="PS50850"/>
    </source>
</evidence>
<dbReference type="InterPro" id="IPR036259">
    <property type="entry name" value="MFS_trans_sf"/>
</dbReference>
<organism evidence="8 9">
    <name type="scientific">Brevibacillus brevis</name>
    <name type="common">Bacillus brevis</name>
    <dbReference type="NCBI Taxonomy" id="1393"/>
    <lineage>
        <taxon>Bacteria</taxon>
        <taxon>Bacillati</taxon>
        <taxon>Bacillota</taxon>
        <taxon>Bacilli</taxon>
        <taxon>Bacillales</taxon>
        <taxon>Paenibacillaceae</taxon>
        <taxon>Brevibacillus</taxon>
    </lineage>
</organism>
<evidence type="ECO:0000313" key="8">
    <source>
        <dbReference type="EMBL" id="WNC17444.1"/>
    </source>
</evidence>
<feature type="transmembrane region" description="Helical" evidence="6">
    <location>
        <begin position="130"/>
        <end position="150"/>
    </location>
</feature>
<name>A0ABY9TD63_BREBE</name>
<dbReference type="SUPFAM" id="SSF103473">
    <property type="entry name" value="MFS general substrate transporter"/>
    <property type="match status" value="1"/>
</dbReference>
<proteinExistence type="predicted"/>
<feature type="transmembrane region" description="Helical" evidence="6">
    <location>
        <begin position="96"/>
        <end position="118"/>
    </location>
</feature>
<keyword evidence="4 6" id="KW-1133">Transmembrane helix</keyword>
<feature type="transmembrane region" description="Helical" evidence="6">
    <location>
        <begin position="7"/>
        <end position="35"/>
    </location>
</feature>
<reference evidence="8 9" key="1">
    <citation type="submission" date="2023-09" db="EMBL/GenBank/DDBJ databases">
        <title>Complete Genome and Methylome dissection of Bacillus brevis NEB573 original source of BbsI restriction endonuclease.</title>
        <authorList>
            <person name="Fomenkov A."/>
            <person name="Roberts R.D."/>
        </authorList>
    </citation>
    <scope>NUCLEOTIDE SEQUENCE [LARGE SCALE GENOMIC DNA]</scope>
    <source>
        <strain evidence="8 9">NEB573</strain>
    </source>
</reference>
<dbReference type="PANTHER" id="PTHR42718">
    <property type="entry name" value="MAJOR FACILITATOR SUPERFAMILY MULTIDRUG TRANSPORTER MFSC"/>
    <property type="match status" value="1"/>
</dbReference>
<protein>
    <submittedName>
        <fullName evidence="8">MFS transporter</fullName>
    </submittedName>
</protein>
<feature type="transmembrane region" description="Helical" evidence="6">
    <location>
        <begin position="156"/>
        <end position="178"/>
    </location>
</feature>
<evidence type="ECO:0000256" key="2">
    <source>
        <dbReference type="ARBA" id="ARBA00022448"/>
    </source>
</evidence>
<dbReference type="Gene3D" id="1.20.1720.10">
    <property type="entry name" value="Multidrug resistance protein D"/>
    <property type="match status" value="1"/>
</dbReference>
<dbReference type="Pfam" id="PF07690">
    <property type="entry name" value="MFS_1"/>
    <property type="match status" value="1"/>
</dbReference>
<sequence>MNDRVTIPIWAVCSFLVLMNTTMFNVSLPSVIASLHIDASLGSWIVSGYSIVFALSTIIFSRLSDSLPIRRLLTIGLCILGVSSVIGYMADSFLLVLVARLLQACGAGAVPALGMVLASRFVPTERRGRAISIIASGSILAFGLGPVIGVRSHRSWGITACFSSFASSFCSSLSYGAFSPRRLRKSCISTSLERS</sequence>
<feature type="transmembrane region" description="Helical" evidence="6">
    <location>
        <begin position="41"/>
        <end position="60"/>
    </location>
</feature>
<keyword evidence="5 6" id="KW-0472">Membrane</keyword>
<evidence type="ECO:0000256" key="1">
    <source>
        <dbReference type="ARBA" id="ARBA00004651"/>
    </source>
</evidence>
<comment type="subcellular location">
    <subcellularLocation>
        <location evidence="1">Cell membrane</location>
        <topology evidence="1">Multi-pass membrane protein</topology>
    </subcellularLocation>
</comment>
<dbReference type="PANTHER" id="PTHR42718:SF9">
    <property type="entry name" value="MAJOR FACILITATOR SUPERFAMILY MULTIDRUG TRANSPORTER MFSC"/>
    <property type="match status" value="1"/>
</dbReference>
<dbReference type="Proteomes" id="UP001256827">
    <property type="component" value="Chromosome"/>
</dbReference>
<accession>A0ABY9TD63</accession>
<evidence type="ECO:0000256" key="3">
    <source>
        <dbReference type="ARBA" id="ARBA00022692"/>
    </source>
</evidence>
<gene>
    <name evidence="8" type="ORF">RGB73_14395</name>
</gene>
<feature type="transmembrane region" description="Helical" evidence="6">
    <location>
        <begin position="72"/>
        <end position="90"/>
    </location>
</feature>
<dbReference type="PROSITE" id="PS50850">
    <property type="entry name" value="MFS"/>
    <property type="match status" value="1"/>
</dbReference>
<dbReference type="EMBL" id="CP134050">
    <property type="protein sequence ID" value="WNC17444.1"/>
    <property type="molecule type" value="Genomic_DNA"/>
</dbReference>